<gene>
    <name evidence="2" type="ORF">Psuf_003580</name>
</gene>
<proteinExistence type="predicted"/>
<keyword evidence="3" id="KW-1185">Reference proteome</keyword>
<dbReference type="AlphaFoldDB" id="A0A6F8YAB6"/>
<feature type="region of interest" description="Disordered" evidence="1">
    <location>
        <begin position="1"/>
        <end position="36"/>
    </location>
</feature>
<dbReference type="Pfam" id="PF19410">
    <property type="entry name" value="DUF5980"/>
    <property type="match status" value="1"/>
</dbReference>
<evidence type="ECO:0000256" key="1">
    <source>
        <dbReference type="SAM" id="MobiDB-lite"/>
    </source>
</evidence>
<evidence type="ECO:0000313" key="2">
    <source>
        <dbReference type="EMBL" id="BCB83045.1"/>
    </source>
</evidence>
<sequence>MDDDHQPRHDRPATRVDQPGFADPPGSNHPHENGGVTVNGWIVYNVTTAPLGVYHPRISATDGVVSQSYLVTLEIKQRCY</sequence>
<dbReference type="Proteomes" id="UP000503011">
    <property type="component" value="Chromosome"/>
</dbReference>
<accession>A0A6F8YAB6</accession>
<feature type="compositionally biased region" description="Basic and acidic residues" evidence="1">
    <location>
        <begin position="1"/>
        <end position="14"/>
    </location>
</feature>
<dbReference type="InterPro" id="IPR046023">
    <property type="entry name" value="DUF5980"/>
</dbReference>
<dbReference type="EMBL" id="AP022871">
    <property type="protein sequence ID" value="BCB83045.1"/>
    <property type="molecule type" value="Genomic_DNA"/>
</dbReference>
<reference evidence="2 3" key="1">
    <citation type="submission" date="2020-03" db="EMBL/GenBank/DDBJ databases">
        <title>Whole genome shotgun sequence of Phytohabitans suffuscus NBRC 105367.</title>
        <authorList>
            <person name="Komaki H."/>
            <person name="Tamura T."/>
        </authorList>
    </citation>
    <scope>NUCLEOTIDE SEQUENCE [LARGE SCALE GENOMIC DNA]</scope>
    <source>
        <strain evidence="2 3">NBRC 105367</strain>
    </source>
</reference>
<dbReference type="KEGG" id="psuu:Psuf_003580"/>
<evidence type="ECO:0000313" key="3">
    <source>
        <dbReference type="Proteomes" id="UP000503011"/>
    </source>
</evidence>
<name>A0A6F8YAB6_9ACTN</name>
<organism evidence="2 3">
    <name type="scientific">Phytohabitans suffuscus</name>
    <dbReference type="NCBI Taxonomy" id="624315"/>
    <lineage>
        <taxon>Bacteria</taxon>
        <taxon>Bacillati</taxon>
        <taxon>Actinomycetota</taxon>
        <taxon>Actinomycetes</taxon>
        <taxon>Micromonosporales</taxon>
        <taxon>Micromonosporaceae</taxon>
    </lineage>
</organism>
<reference evidence="2 3" key="2">
    <citation type="submission" date="2020-03" db="EMBL/GenBank/DDBJ databases">
        <authorList>
            <person name="Ichikawa N."/>
            <person name="Kimura A."/>
            <person name="Kitahashi Y."/>
            <person name="Uohara A."/>
        </authorList>
    </citation>
    <scope>NUCLEOTIDE SEQUENCE [LARGE SCALE GENOMIC DNA]</scope>
    <source>
        <strain evidence="2 3">NBRC 105367</strain>
    </source>
</reference>
<protein>
    <submittedName>
        <fullName evidence="2">Uncharacterized protein</fullName>
    </submittedName>
</protein>